<gene>
    <name evidence="3" type="ORF">TIFTF001_028715</name>
</gene>
<keyword evidence="1" id="KW-0472">Membrane</keyword>
<accession>A0AA88DQF4</accession>
<dbReference type="EMBL" id="BTGU01000089">
    <property type="protein sequence ID" value="GMN59621.1"/>
    <property type="molecule type" value="Genomic_DNA"/>
</dbReference>
<evidence type="ECO:0000259" key="2">
    <source>
        <dbReference type="Pfam" id="PF00248"/>
    </source>
</evidence>
<dbReference type="AlphaFoldDB" id="A0AA88DQF4"/>
<organism evidence="3 4">
    <name type="scientific">Ficus carica</name>
    <name type="common">Common fig</name>
    <dbReference type="NCBI Taxonomy" id="3494"/>
    <lineage>
        <taxon>Eukaryota</taxon>
        <taxon>Viridiplantae</taxon>
        <taxon>Streptophyta</taxon>
        <taxon>Embryophyta</taxon>
        <taxon>Tracheophyta</taxon>
        <taxon>Spermatophyta</taxon>
        <taxon>Magnoliopsida</taxon>
        <taxon>eudicotyledons</taxon>
        <taxon>Gunneridae</taxon>
        <taxon>Pentapetalae</taxon>
        <taxon>rosids</taxon>
        <taxon>fabids</taxon>
        <taxon>Rosales</taxon>
        <taxon>Moraceae</taxon>
        <taxon>Ficeae</taxon>
        <taxon>Ficus</taxon>
    </lineage>
</organism>
<feature type="transmembrane region" description="Helical" evidence="1">
    <location>
        <begin position="54"/>
        <end position="72"/>
    </location>
</feature>
<dbReference type="PRINTS" id="PR00069">
    <property type="entry name" value="ALDKETRDTASE"/>
</dbReference>
<sequence length="164" mass="18269">MADEILYFELNTGAKIPSVGLGTWQSSPGLVADAVTAAIKVSLSLALFSEIDTVIMKIIALVVAIFAIIAWSTTQSKLESKRVGYRHIDCAQIYGNEKEIGSALKKLFEDGVVKREDLFITSKLWNTDHAPEDVPKALERTLRDLQLDYVDLYLVCITFKLIYN</sequence>
<dbReference type="InterPro" id="IPR020471">
    <property type="entry name" value="AKR"/>
</dbReference>
<name>A0AA88DQF4_FICCA</name>
<feature type="domain" description="NADP-dependent oxidoreductase" evidence="2">
    <location>
        <begin position="83"/>
        <end position="155"/>
    </location>
</feature>
<dbReference type="SUPFAM" id="SSF51430">
    <property type="entry name" value="NAD(P)-linked oxidoreductase"/>
    <property type="match status" value="1"/>
</dbReference>
<comment type="caution">
    <text evidence="3">The sequence shown here is derived from an EMBL/GenBank/DDBJ whole genome shotgun (WGS) entry which is preliminary data.</text>
</comment>
<keyword evidence="1" id="KW-0812">Transmembrane</keyword>
<dbReference type="Gene3D" id="3.20.20.100">
    <property type="entry name" value="NADP-dependent oxidoreductase domain"/>
    <property type="match status" value="2"/>
</dbReference>
<dbReference type="InterPro" id="IPR036812">
    <property type="entry name" value="NAD(P)_OxRdtase_dom_sf"/>
</dbReference>
<reference evidence="3" key="1">
    <citation type="submission" date="2023-07" db="EMBL/GenBank/DDBJ databases">
        <title>draft genome sequence of fig (Ficus carica).</title>
        <authorList>
            <person name="Takahashi T."/>
            <person name="Nishimura K."/>
        </authorList>
    </citation>
    <scope>NUCLEOTIDE SEQUENCE</scope>
</reference>
<keyword evidence="4" id="KW-1185">Reference proteome</keyword>
<dbReference type="InterPro" id="IPR018170">
    <property type="entry name" value="Aldo/ket_reductase_CS"/>
</dbReference>
<dbReference type="InterPro" id="IPR023210">
    <property type="entry name" value="NADP_OxRdtase_dom"/>
</dbReference>
<proteinExistence type="predicted"/>
<dbReference type="Pfam" id="PF00248">
    <property type="entry name" value="Aldo_ket_red"/>
    <property type="match status" value="1"/>
</dbReference>
<dbReference type="Proteomes" id="UP001187192">
    <property type="component" value="Unassembled WGS sequence"/>
</dbReference>
<dbReference type="GO" id="GO:0016491">
    <property type="term" value="F:oxidoreductase activity"/>
    <property type="evidence" value="ECO:0007669"/>
    <property type="project" value="InterPro"/>
</dbReference>
<evidence type="ECO:0000256" key="1">
    <source>
        <dbReference type="SAM" id="Phobius"/>
    </source>
</evidence>
<evidence type="ECO:0000313" key="4">
    <source>
        <dbReference type="Proteomes" id="UP001187192"/>
    </source>
</evidence>
<dbReference type="PANTHER" id="PTHR11732">
    <property type="entry name" value="ALDO/KETO REDUCTASE"/>
    <property type="match status" value="1"/>
</dbReference>
<keyword evidence="1" id="KW-1133">Transmembrane helix</keyword>
<dbReference type="PROSITE" id="PS00798">
    <property type="entry name" value="ALDOKETO_REDUCTASE_1"/>
    <property type="match status" value="1"/>
</dbReference>
<protein>
    <recommendedName>
        <fullName evidence="2">NADP-dependent oxidoreductase domain-containing protein</fullName>
    </recommendedName>
</protein>
<evidence type="ECO:0000313" key="3">
    <source>
        <dbReference type="EMBL" id="GMN59621.1"/>
    </source>
</evidence>